<dbReference type="PROSITE" id="PS51786">
    <property type="entry name" value="LON_PROTEOLYTIC"/>
    <property type="match status" value="1"/>
</dbReference>
<dbReference type="InterPro" id="IPR020568">
    <property type="entry name" value="Ribosomal_Su5_D2-typ_SF"/>
</dbReference>
<comment type="similarity">
    <text evidence="11">Belongs to the peptidase S16 family.</text>
</comment>
<dbReference type="Pfam" id="PF05362">
    <property type="entry name" value="Lon_C"/>
    <property type="match status" value="1"/>
</dbReference>
<dbReference type="InterPro" id="IPR015947">
    <property type="entry name" value="PUA-like_sf"/>
</dbReference>
<evidence type="ECO:0000313" key="15">
    <source>
        <dbReference type="Proteomes" id="UP000594261"/>
    </source>
</evidence>
<dbReference type="PROSITE" id="PS51787">
    <property type="entry name" value="LON_N"/>
    <property type="match status" value="1"/>
</dbReference>
<dbReference type="InterPro" id="IPR004815">
    <property type="entry name" value="Lon_bac/euk-typ"/>
</dbReference>
<evidence type="ECO:0000256" key="10">
    <source>
        <dbReference type="ARBA" id="ARBA00066743"/>
    </source>
</evidence>
<feature type="domain" description="Lon N-terminal" evidence="13">
    <location>
        <begin position="111"/>
        <end position="319"/>
    </location>
</feature>
<keyword evidence="7" id="KW-0238">DNA-binding</keyword>
<protein>
    <recommendedName>
        <fullName evidence="10">endopeptidase La</fullName>
        <ecNumber evidence="10">3.4.21.53</ecNumber>
    </recommendedName>
</protein>
<feature type="active site" evidence="11">
    <location>
        <position position="812"/>
    </location>
</feature>
<accession>A0A7N2L587</accession>
<dbReference type="InterPro" id="IPR027065">
    <property type="entry name" value="Lon_Prtase"/>
</dbReference>
<name>A0A7N2L587_QUELO</name>
<dbReference type="GO" id="GO:0005524">
    <property type="term" value="F:ATP binding"/>
    <property type="evidence" value="ECO:0007669"/>
    <property type="project" value="UniProtKB-KW"/>
</dbReference>
<comment type="catalytic activity">
    <reaction evidence="9">
        <text>Hydrolysis of proteins in presence of ATP.</text>
        <dbReference type="EC" id="3.4.21.53"/>
    </reaction>
</comment>
<dbReference type="PANTHER" id="PTHR43718">
    <property type="entry name" value="LON PROTEASE"/>
    <property type="match status" value="1"/>
</dbReference>
<dbReference type="GO" id="GO:0004176">
    <property type="term" value="F:ATP-dependent peptidase activity"/>
    <property type="evidence" value="ECO:0007669"/>
    <property type="project" value="UniProtKB-UniRule"/>
</dbReference>
<dbReference type="FunFam" id="3.30.230.10:FF:000015">
    <property type="entry name" value="Lon protease homolog, mitochondrial"/>
    <property type="match status" value="1"/>
</dbReference>
<dbReference type="GO" id="GO:0003697">
    <property type="term" value="F:single-stranded DNA binding"/>
    <property type="evidence" value="ECO:0007669"/>
    <property type="project" value="TreeGrafter"/>
</dbReference>
<feature type="active site" evidence="11">
    <location>
        <position position="855"/>
    </location>
</feature>
<dbReference type="InterPro" id="IPR046336">
    <property type="entry name" value="Lon_prtase_N_sf"/>
</dbReference>
<sequence>MAWRGIFKIFSTIASGKNNLPEEKMDFEEETGDRVLNDEVELGDEEGEEGHRQTFAGAIPGKMVQCLKTDQVRGPFEPPRLVLEPPLRTANPLKLMGTAIPLVQIGGVDKVLALPLPHLPFFPGFHRPVQVKDPKLLAALQESYARHAPYVGAFLVKDEPGTDPSLVSGSKAEKNIYDLKGKELLNRLYEVGIHAKILGIRGDRVVLVALGRIRIMEMVDKEPLTVKVGHLKDKPYNKDDDVIKATSFEVKSTLSDVLNTRSYLKRTCTKCIDNSEFPRLADLGAVISGAKNLQCQQVLEELDVYKRLKLTLELLKKSMEISKIPELVLETDSKTTLSAKFRERLEGNRDQIPLHVLQVINEELSKLQQFGASSIEFNETHNYLDWLTALPWGIYSDENFDVFWAKKILDEDNYGLADVKERILEFIAVGKHRGTTQGRILCFSGPPGVGKMSIGRSIARALNRKFYSISVGGLTNIAEIKGHFRINVSSTPGKMVQCLKTVGTANPLVLIDGVDKLGRQHARDLTSAVLDLLDPEQNAKFVDNYFFFPIDLSKVLFVCTADVVDNIPKDFLYRMELISIAGYVTDEKMHIARDYLEKSTREACGIKPEEVEVTDAALLCLIEKYCHEAGVQNLQKHIEKIYHKIALQLGRQGVSYEPAIADKPGEALVRCAGELSKKDVTDFKTIQESEAIGTIEKVVVDISNLADFVGDPVFNAERIYDQTPVGVAMGLAWTAMGGSTLYIKATQIEQGEGKGALTLPGQLGDVMKGSAQLAHIVARSMLFKKEPDNRYFANSKLYLHVPLRATPMDEPSAGCTMITSLLSLAMKKLVKKDLAITGEFTLLGKILPIGWVKEKTIAARRNGVKTIIFPSANKRDFDELATNVKEGLDVHFVDDYNQIFDIAFGDDQETGK</sequence>
<keyword evidence="3" id="KW-0547">Nucleotide-binding</keyword>
<evidence type="ECO:0000256" key="4">
    <source>
        <dbReference type="ARBA" id="ARBA00022801"/>
    </source>
</evidence>
<dbReference type="FunFam" id="3.40.50.300:FF:000021">
    <property type="entry name" value="Lon protease homolog"/>
    <property type="match status" value="1"/>
</dbReference>
<dbReference type="Gramene" id="QL03p013575:mrna">
    <property type="protein sequence ID" value="QL03p013575:mrna"/>
    <property type="gene ID" value="QL03p013575"/>
</dbReference>
<dbReference type="Gene3D" id="2.30.130.40">
    <property type="entry name" value="LON domain-like"/>
    <property type="match status" value="1"/>
</dbReference>
<keyword evidence="8" id="KW-0496">Mitochondrion</keyword>
<dbReference type="InterPro" id="IPR008269">
    <property type="entry name" value="Lon_proteolytic"/>
</dbReference>
<proteinExistence type="inferred from homology"/>
<dbReference type="SMART" id="SM00464">
    <property type="entry name" value="LON"/>
    <property type="match status" value="1"/>
</dbReference>
<dbReference type="SUPFAM" id="SSF54211">
    <property type="entry name" value="Ribosomal protein S5 domain 2-like"/>
    <property type="match status" value="1"/>
</dbReference>
<dbReference type="FunFam" id="2.30.130.40:FF:000007">
    <property type="entry name" value="Lon protease homolog, mitochondrial"/>
    <property type="match status" value="1"/>
</dbReference>
<keyword evidence="2 11" id="KW-0645">Protease</keyword>
<feature type="domain" description="Lon proteolytic" evidence="12">
    <location>
        <begin position="722"/>
        <end position="906"/>
    </location>
</feature>
<evidence type="ECO:0000256" key="5">
    <source>
        <dbReference type="ARBA" id="ARBA00022825"/>
    </source>
</evidence>
<evidence type="ECO:0000256" key="9">
    <source>
        <dbReference type="ARBA" id="ARBA00050665"/>
    </source>
</evidence>
<dbReference type="Gene3D" id="1.20.5.5270">
    <property type="match status" value="1"/>
</dbReference>
<dbReference type="Gene3D" id="3.40.50.300">
    <property type="entry name" value="P-loop containing nucleotide triphosphate hydrolases"/>
    <property type="match status" value="1"/>
</dbReference>
<keyword evidence="4 11" id="KW-0378">Hydrolase</keyword>
<dbReference type="FunFam" id="1.10.8.60:FF:000080">
    <property type="entry name" value="Lon protease homolog, mitochondrial"/>
    <property type="match status" value="1"/>
</dbReference>
<reference evidence="14" key="2">
    <citation type="submission" date="2021-01" db="UniProtKB">
        <authorList>
            <consortium name="EnsemblPlants"/>
        </authorList>
    </citation>
    <scope>IDENTIFICATION</scope>
</reference>
<dbReference type="Pfam" id="PF22667">
    <property type="entry name" value="Lon_lid"/>
    <property type="match status" value="1"/>
</dbReference>
<dbReference type="InParanoid" id="A0A7N2L587"/>
<dbReference type="GO" id="GO:0006515">
    <property type="term" value="P:protein quality control for misfolded or incompletely synthesized proteins"/>
    <property type="evidence" value="ECO:0007669"/>
    <property type="project" value="TreeGrafter"/>
</dbReference>
<evidence type="ECO:0000256" key="1">
    <source>
        <dbReference type="ARBA" id="ARBA00004305"/>
    </source>
</evidence>
<dbReference type="SUPFAM" id="SSF88697">
    <property type="entry name" value="PUA domain-like"/>
    <property type="match status" value="1"/>
</dbReference>
<dbReference type="OMA" id="MFEKEPE"/>
<dbReference type="Proteomes" id="UP000594261">
    <property type="component" value="Chromosome 3"/>
</dbReference>
<dbReference type="GO" id="GO:0051131">
    <property type="term" value="P:chaperone-mediated protein complex assembly"/>
    <property type="evidence" value="ECO:0007669"/>
    <property type="project" value="TreeGrafter"/>
</dbReference>
<reference evidence="14 15" key="1">
    <citation type="journal article" date="2016" name="G3 (Bethesda)">
        <title>First Draft Assembly and Annotation of the Genome of a California Endemic Oak Quercus lobata Nee (Fagaceae).</title>
        <authorList>
            <person name="Sork V.L."/>
            <person name="Fitz-Gibbon S.T."/>
            <person name="Puiu D."/>
            <person name="Crepeau M."/>
            <person name="Gugger P.F."/>
            <person name="Sherman R."/>
            <person name="Stevens K."/>
            <person name="Langley C.H."/>
            <person name="Pellegrini M."/>
            <person name="Salzberg S.L."/>
        </authorList>
    </citation>
    <scope>NUCLEOTIDE SEQUENCE [LARGE SCALE GENOMIC DNA]</scope>
    <source>
        <strain evidence="14 15">cv. SW786</strain>
    </source>
</reference>
<dbReference type="GO" id="GO:0004252">
    <property type="term" value="F:serine-type endopeptidase activity"/>
    <property type="evidence" value="ECO:0007669"/>
    <property type="project" value="UniProtKB-UniRule"/>
</dbReference>
<evidence type="ECO:0000256" key="2">
    <source>
        <dbReference type="ARBA" id="ARBA00022670"/>
    </source>
</evidence>
<dbReference type="InterPro" id="IPR003111">
    <property type="entry name" value="Lon_prtase_N"/>
</dbReference>
<keyword evidence="15" id="KW-1185">Reference proteome</keyword>
<keyword evidence="5 11" id="KW-0720">Serine protease</keyword>
<organism evidence="14 15">
    <name type="scientific">Quercus lobata</name>
    <name type="common">Valley oak</name>
    <dbReference type="NCBI Taxonomy" id="97700"/>
    <lineage>
        <taxon>Eukaryota</taxon>
        <taxon>Viridiplantae</taxon>
        <taxon>Streptophyta</taxon>
        <taxon>Embryophyta</taxon>
        <taxon>Tracheophyta</taxon>
        <taxon>Spermatophyta</taxon>
        <taxon>Magnoliopsida</taxon>
        <taxon>eudicotyledons</taxon>
        <taxon>Gunneridae</taxon>
        <taxon>Pentapetalae</taxon>
        <taxon>rosids</taxon>
        <taxon>fabids</taxon>
        <taxon>Fagales</taxon>
        <taxon>Fagaceae</taxon>
        <taxon>Quercus</taxon>
    </lineage>
</organism>
<evidence type="ECO:0000256" key="7">
    <source>
        <dbReference type="ARBA" id="ARBA00023125"/>
    </source>
</evidence>
<dbReference type="EMBL" id="LRBV02000003">
    <property type="status" value="NOT_ANNOTATED_CDS"/>
    <property type="molecule type" value="Genomic_DNA"/>
</dbReference>
<dbReference type="PRINTS" id="PR00830">
    <property type="entry name" value="ENDOLAPTASE"/>
</dbReference>
<dbReference type="PANTHER" id="PTHR43718:SF2">
    <property type="entry name" value="LON PROTEASE HOMOLOG, MITOCHONDRIAL"/>
    <property type="match status" value="1"/>
</dbReference>
<evidence type="ECO:0000256" key="6">
    <source>
        <dbReference type="ARBA" id="ARBA00022840"/>
    </source>
</evidence>
<dbReference type="InterPro" id="IPR027417">
    <property type="entry name" value="P-loop_NTPase"/>
</dbReference>
<evidence type="ECO:0000259" key="13">
    <source>
        <dbReference type="PROSITE" id="PS51787"/>
    </source>
</evidence>
<dbReference type="AlphaFoldDB" id="A0A7N2L587"/>
<evidence type="ECO:0000256" key="8">
    <source>
        <dbReference type="ARBA" id="ARBA00023128"/>
    </source>
</evidence>
<dbReference type="GO" id="GO:0007005">
    <property type="term" value="P:mitochondrion organization"/>
    <property type="evidence" value="ECO:0007669"/>
    <property type="project" value="TreeGrafter"/>
</dbReference>
<dbReference type="InterPro" id="IPR003959">
    <property type="entry name" value="ATPase_AAA_core"/>
</dbReference>
<dbReference type="EC" id="3.4.21.53" evidence="10"/>
<dbReference type="Gene3D" id="1.20.58.1480">
    <property type="match status" value="1"/>
</dbReference>
<dbReference type="EnsemblPlants" id="QL03p013575:mrna">
    <property type="protein sequence ID" value="QL03p013575:mrna"/>
    <property type="gene ID" value="QL03p013575"/>
</dbReference>
<dbReference type="Pfam" id="PF00004">
    <property type="entry name" value="AAA"/>
    <property type="match status" value="1"/>
</dbReference>
<dbReference type="InterPro" id="IPR054594">
    <property type="entry name" value="Lon_lid"/>
</dbReference>
<dbReference type="InterPro" id="IPR014721">
    <property type="entry name" value="Ribsml_uS5_D2-typ_fold_subgr"/>
</dbReference>
<comment type="subcellular location">
    <subcellularLocation>
        <location evidence="1">Mitochondrion matrix</location>
    </subcellularLocation>
</comment>
<evidence type="ECO:0000259" key="12">
    <source>
        <dbReference type="PROSITE" id="PS51786"/>
    </source>
</evidence>
<keyword evidence="6" id="KW-0067">ATP-binding</keyword>
<dbReference type="GO" id="GO:0005759">
    <property type="term" value="C:mitochondrial matrix"/>
    <property type="evidence" value="ECO:0007669"/>
    <property type="project" value="UniProtKB-SubCell"/>
</dbReference>
<evidence type="ECO:0000256" key="11">
    <source>
        <dbReference type="PROSITE-ProRule" id="PRU01122"/>
    </source>
</evidence>
<dbReference type="SUPFAM" id="SSF52540">
    <property type="entry name" value="P-loop containing nucleoside triphosphate hydrolases"/>
    <property type="match status" value="1"/>
</dbReference>
<evidence type="ECO:0000256" key="3">
    <source>
        <dbReference type="ARBA" id="ARBA00022741"/>
    </source>
</evidence>
<dbReference type="FunFam" id="1.20.5.5270:FF:000001">
    <property type="entry name" value="Lon protease homolog, mitochondrial"/>
    <property type="match status" value="1"/>
</dbReference>
<dbReference type="NCBIfam" id="TIGR00763">
    <property type="entry name" value="lon"/>
    <property type="match status" value="1"/>
</dbReference>
<dbReference type="Pfam" id="PF02190">
    <property type="entry name" value="LON_substr_bdg"/>
    <property type="match status" value="1"/>
</dbReference>
<evidence type="ECO:0000313" key="14">
    <source>
        <dbReference type="EnsemblPlants" id="QL03p013575:mrna"/>
    </source>
</evidence>
<dbReference type="Gene3D" id="1.10.8.60">
    <property type="match status" value="1"/>
</dbReference>
<dbReference type="GO" id="GO:0016887">
    <property type="term" value="F:ATP hydrolysis activity"/>
    <property type="evidence" value="ECO:0007669"/>
    <property type="project" value="InterPro"/>
</dbReference>
<dbReference type="Gene3D" id="3.30.230.10">
    <property type="match status" value="1"/>
</dbReference>